<feature type="compositionally biased region" description="Low complexity" evidence="1">
    <location>
        <begin position="37"/>
        <end position="74"/>
    </location>
</feature>
<feature type="region of interest" description="Disordered" evidence="1">
    <location>
        <begin position="114"/>
        <end position="154"/>
    </location>
</feature>
<sequence length="154" mass="16062">MLATGPSSTPPAIPTTSKVSAHASPQPTPSADPLSTAVARAPSPAPQSSTAAVMSIPPFMPSNSSPPTSTQRSSQHMELQSENTLSPEEMVLIQEYRRLKDASVAVRVVAEPLGGPVHNRDSHVPHQPSTSPLSPRSVSPDTSSTTSDTTWYGA</sequence>
<evidence type="ECO:0000313" key="3">
    <source>
        <dbReference type="Proteomes" id="UP000053647"/>
    </source>
</evidence>
<reference evidence="3" key="2">
    <citation type="submission" date="2015-01" db="EMBL/GenBank/DDBJ databases">
        <title>Evolutionary Origins and Diversification of the Mycorrhizal Mutualists.</title>
        <authorList>
            <consortium name="DOE Joint Genome Institute"/>
            <consortium name="Mycorrhizal Genomics Consortium"/>
            <person name="Kohler A."/>
            <person name="Kuo A."/>
            <person name="Nagy L.G."/>
            <person name="Floudas D."/>
            <person name="Copeland A."/>
            <person name="Barry K.W."/>
            <person name="Cichocki N."/>
            <person name="Veneault-Fourrey C."/>
            <person name="LaButti K."/>
            <person name="Lindquist E.A."/>
            <person name="Lipzen A."/>
            <person name="Lundell T."/>
            <person name="Morin E."/>
            <person name="Murat C."/>
            <person name="Riley R."/>
            <person name="Ohm R."/>
            <person name="Sun H."/>
            <person name="Tunlid A."/>
            <person name="Henrissat B."/>
            <person name="Grigoriev I.V."/>
            <person name="Hibbett D.S."/>
            <person name="Martin F."/>
        </authorList>
    </citation>
    <scope>NUCLEOTIDE SEQUENCE [LARGE SCALE GENOMIC DNA]</scope>
    <source>
        <strain evidence="3">ATCC 200175</strain>
    </source>
</reference>
<protein>
    <submittedName>
        <fullName evidence="2">Uncharacterized protein</fullName>
    </submittedName>
</protein>
<dbReference type="EMBL" id="KN819428">
    <property type="protein sequence ID" value="KIJ09875.1"/>
    <property type="molecule type" value="Genomic_DNA"/>
</dbReference>
<feature type="compositionally biased region" description="Low complexity" evidence="1">
    <location>
        <begin position="134"/>
        <end position="154"/>
    </location>
</feature>
<accession>A0A0C9T2D3</accession>
<reference evidence="2 3" key="1">
    <citation type="submission" date="2014-06" db="EMBL/GenBank/DDBJ databases">
        <authorList>
            <consortium name="DOE Joint Genome Institute"/>
            <person name="Kuo A."/>
            <person name="Kohler A."/>
            <person name="Nagy L.G."/>
            <person name="Floudas D."/>
            <person name="Copeland A."/>
            <person name="Barry K.W."/>
            <person name="Cichocki N."/>
            <person name="Veneault-Fourrey C."/>
            <person name="LaButti K."/>
            <person name="Lindquist E.A."/>
            <person name="Lipzen A."/>
            <person name="Lundell T."/>
            <person name="Morin E."/>
            <person name="Murat C."/>
            <person name="Sun H."/>
            <person name="Tunlid A."/>
            <person name="Henrissat B."/>
            <person name="Grigoriev I.V."/>
            <person name="Hibbett D.S."/>
            <person name="Martin F."/>
            <person name="Nordberg H.P."/>
            <person name="Cantor M.N."/>
            <person name="Hua S.X."/>
        </authorList>
    </citation>
    <scope>NUCLEOTIDE SEQUENCE [LARGE SCALE GENOMIC DNA]</scope>
    <source>
        <strain evidence="2 3">ATCC 200175</strain>
    </source>
</reference>
<organism evidence="2 3">
    <name type="scientific">Paxillus involutus ATCC 200175</name>
    <dbReference type="NCBI Taxonomy" id="664439"/>
    <lineage>
        <taxon>Eukaryota</taxon>
        <taxon>Fungi</taxon>
        <taxon>Dikarya</taxon>
        <taxon>Basidiomycota</taxon>
        <taxon>Agaricomycotina</taxon>
        <taxon>Agaricomycetes</taxon>
        <taxon>Agaricomycetidae</taxon>
        <taxon>Boletales</taxon>
        <taxon>Paxilineae</taxon>
        <taxon>Paxillaceae</taxon>
        <taxon>Paxillus</taxon>
    </lineage>
</organism>
<name>A0A0C9T2D3_PAXIN</name>
<keyword evidence="3" id="KW-1185">Reference proteome</keyword>
<gene>
    <name evidence="2" type="ORF">PAXINDRAFT_17052</name>
</gene>
<dbReference type="OrthoDB" id="2712521at2759"/>
<evidence type="ECO:0000256" key="1">
    <source>
        <dbReference type="SAM" id="MobiDB-lite"/>
    </source>
</evidence>
<feature type="region of interest" description="Disordered" evidence="1">
    <location>
        <begin position="1"/>
        <end position="87"/>
    </location>
</feature>
<proteinExistence type="predicted"/>
<feature type="compositionally biased region" description="Polar residues" evidence="1">
    <location>
        <begin position="76"/>
        <end position="86"/>
    </location>
</feature>
<dbReference type="AlphaFoldDB" id="A0A0C9T2D3"/>
<dbReference type="HOGENOM" id="CLU_1704792_0_0_1"/>
<dbReference type="Proteomes" id="UP000053647">
    <property type="component" value="Unassembled WGS sequence"/>
</dbReference>
<evidence type="ECO:0000313" key="2">
    <source>
        <dbReference type="EMBL" id="KIJ09875.1"/>
    </source>
</evidence>